<name>A0A370NZ47_9BURK</name>
<keyword evidence="2" id="KW-0560">Oxidoreductase</keyword>
<feature type="domain" description="Ketoreductase" evidence="3">
    <location>
        <begin position="14"/>
        <end position="180"/>
    </location>
</feature>
<dbReference type="SMART" id="SM00822">
    <property type="entry name" value="PKS_KR"/>
    <property type="match status" value="1"/>
</dbReference>
<dbReference type="PROSITE" id="PS00061">
    <property type="entry name" value="ADH_SHORT"/>
    <property type="match status" value="1"/>
</dbReference>
<dbReference type="InterPro" id="IPR050259">
    <property type="entry name" value="SDR"/>
</dbReference>
<dbReference type="Proteomes" id="UP000255165">
    <property type="component" value="Unassembled WGS sequence"/>
</dbReference>
<dbReference type="InterPro" id="IPR002347">
    <property type="entry name" value="SDR_fam"/>
</dbReference>
<dbReference type="FunFam" id="3.40.50.720:FF:000173">
    <property type="entry name" value="3-oxoacyl-[acyl-carrier protein] reductase"/>
    <property type="match status" value="1"/>
</dbReference>
<dbReference type="CDD" id="cd05233">
    <property type="entry name" value="SDR_c"/>
    <property type="match status" value="1"/>
</dbReference>
<dbReference type="InterPro" id="IPR057326">
    <property type="entry name" value="KR_dom"/>
</dbReference>
<accession>A0A370NZ47</accession>
<gene>
    <name evidence="4" type="ORF">DN412_08610</name>
</gene>
<dbReference type="PRINTS" id="PR00081">
    <property type="entry name" value="GDHRDH"/>
</dbReference>
<dbReference type="GO" id="GO:0032787">
    <property type="term" value="P:monocarboxylic acid metabolic process"/>
    <property type="evidence" value="ECO:0007669"/>
    <property type="project" value="UniProtKB-ARBA"/>
</dbReference>
<dbReference type="PANTHER" id="PTHR42879">
    <property type="entry name" value="3-OXOACYL-(ACYL-CARRIER-PROTEIN) REDUCTASE"/>
    <property type="match status" value="1"/>
</dbReference>
<organism evidence="4 5">
    <name type="scientific">Cupriavidus lacunae</name>
    <dbReference type="NCBI Taxonomy" id="2666307"/>
    <lineage>
        <taxon>Bacteria</taxon>
        <taxon>Pseudomonadati</taxon>
        <taxon>Pseudomonadota</taxon>
        <taxon>Betaproteobacteria</taxon>
        <taxon>Burkholderiales</taxon>
        <taxon>Burkholderiaceae</taxon>
        <taxon>Cupriavidus</taxon>
    </lineage>
</organism>
<comment type="similarity">
    <text evidence="1">Belongs to the short-chain dehydrogenases/reductases (SDR) family.</text>
</comment>
<evidence type="ECO:0000259" key="3">
    <source>
        <dbReference type="SMART" id="SM00822"/>
    </source>
</evidence>
<comment type="caution">
    <text evidence="4">The sequence shown here is derived from an EMBL/GenBank/DDBJ whole genome shotgun (WGS) entry which is preliminary data.</text>
</comment>
<protein>
    <submittedName>
        <fullName evidence="4">SDR family NAD(P)-dependent oxidoreductase</fullName>
    </submittedName>
</protein>
<evidence type="ECO:0000256" key="1">
    <source>
        <dbReference type="ARBA" id="ARBA00006484"/>
    </source>
</evidence>
<evidence type="ECO:0000313" key="4">
    <source>
        <dbReference type="EMBL" id="RDK10788.1"/>
    </source>
</evidence>
<sequence>MAPRTEPGNARSQKTFLITGASKGIGRALSHRLASAGHKVIGVARNADRDFPGILVPIDLTDAVATEETLTKLKAEHAIDGVVNNVGFIELAPLGSIDLNVMDDIFRSNLRPAVQLVQALFPGMRERGWGRIVNLSSLVVLGVANRSVYAAAKSAMVSFTRTWALELAPTGITVNAIAPGPVETEMFRVNTPQGSDAEKRFLSLVPMGRLGKPDELAAAIEFLLSEPAAFITGQTLFVDGGASIGKAAV</sequence>
<dbReference type="RefSeq" id="WP_115014196.1">
    <property type="nucleotide sequence ID" value="NZ_QKWJ01000007.1"/>
</dbReference>
<dbReference type="PRINTS" id="PR00080">
    <property type="entry name" value="SDRFAMILY"/>
</dbReference>
<dbReference type="AlphaFoldDB" id="A0A370NZ47"/>
<proteinExistence type="inferred from homology"/>
<dbReference type="InterPro" id="IPR020904">
    <property type="entry name" value="Sc_DH/Rdtase_CS"/>
</dbReference>
<dbReference type="InterPro" id="IPR036291">
    <property type="entry name" value="NAD(P)-bd_dom_sf"/>
</dbReference>
<dbReference type="SUPFAM" id="SSF51735">
    <property type="entry name" value="NAD(P)-binding Rossmann-fold domains"/>
    <property type="match status" value="1"/>
</dbReference>
<dbReference type="EMBL" id="QKWJ01000007">
    <property type="protein sequence ID" value="RDK10788.1"/>
    <property type="molecule type" value="Genomic_DNA"/>
</dbReference>
<keyword evidence="5" id="KW-1185">Reference proteome</keyword>
<evidence type="ECO:0000256" key="2">
    <source>
        <dbReference type="ARBA" id="ARBA00023002"/>
    </source>
</evidence>
<reference evidence="5" key="1">
    <citation type="submission" date="2018-06" db="EMBL/GenBank/DDBJ databases">
        <authorList>
            <person name="Feng T."/>
            <person name="Jeon C.O."/>
        </authorList>
    </citation>
    <scope>NUCLEOTIDE SEQUENCE [LARGE SCALE GENOMIC DNA]</scope>
    <source>
        <strain evidence="5">S23</strain>
    </source>
</reference>
<dbReference type="GO" id="GO:0016491">
    <property type="term" value="F:oxidoreductase activity"/>
    <property type="evidence" value="ECO:0007669"/>
    <property type="project" value="UniProtKB-KW"/>
</dbReference>
<dbReference type="Pfam" id="PF13561">
    <property type="entry name" value="adh_short_C2"/>
    <property type="match status" value="1"/>
</dbReference>
<dbReference type="Gene3D" id="3.40.50.720">
    <property type="entry name" value="NAD(P)-binding Rossmann-like Domain"/>
    <property type="match status" value="1"/>
</dbReference>
<dbReference type="NCBIfam" id="NF005753">
    <property type="entry name" value="PRK07577.1"/>
    <property type="match status" value="1"/>
</dbReference>
<evidence type="ECO:0000313" key="5">
    <source>
        <dbReference type="Proteomes" id="UP000255165"/>
    </source>
</evidence>